<keyword evidence="2" id="KW-1185">Reference proteome</keyword>
<accession>A0A0C1TYD3</accession>
<dbReference type="AlphaFoldDB" id="A0A0C1TYD3"/>
<evidence type="ECO:0000313" key="2">
    <source>
        <dbReference type="Proteomes" id="UP000031366"/>
    </source>
</evidence>
<name>A0A0C1TYD3_9CLOT</name>
<protein>
    <submittedName>
        <fullName evidence="1">Uncharacterized protein</fullName>
    </submittedName>
</protein>
<dbReference type="OrthoDB" id="1926976at2"/>
<gene>
    <name evidence="1" type="ORF">U732_2155</name>
</gene>
<dbReference type="RefSeq" id="WP_160289223.1">
    <property type="nucleotide sequence ID" value="NZ_AYSO01000018.1"/>
</dbReference>
<comment type="caution">
    <text evidence="1">The sequence shown here is derived from an EMBL/GenBank/DDBJ whole genome shotgun (WGS) entry which is preliminary data.</text>
</comment>
<dbReference type="EMBL" id="AYSO01000018">
    <property type="protein sequence ID" value="KIE45714.1"/>
    <property type="molecule type" value="Genomic_DNA"/>
</dbReference>
<evidence type="ECO:0000313" key="1">
    <source>
        <dbReference type="EMBL" id="KIE45714.1"/>
    </source>
</evidence>
<reference evidence="1 2" key="1">
    <citation type="journal article" date="2015" name="Infect. Genet. Evol.">
        <title>Genomic sequences of six botulinum neurotoxin-producing strains representing three clostridial species illustrate the mobility and diversity of botulinum neurotoxin genes.</title>
        <authorList>
            <person name="Smith T.J."/>
            <person name="Hill K.K."/>
            <person name="Xie G."/>
            <person name="Foley B.T."/>
            <person name="Williamson C.H."/>
            <person name="Foster J.T."/>
            <person name="Johnson S.L."/>
            <person name="Chertkov O."/>
            <person name="Teshima H."/>
            <person name="Gibbons H.S."/>
            <person name="Johnsky L.A."/>
            <person name="Karavis M.A."/>
            <person name="Smith L.A."/>
        </authorList>
    </citation>
    <scope>NUCLEOTIDE SEQUENCE [LARGE SCALE GENOMIC DNA]</scope>
    <source>
        <strain evidence="1 2">CDC 2741</strain>
    </source>
</reference>
<proteinExistence type="predicted"/>
<sequence>MLTKINSEYLIWQLKSKKRDDRKAIDDCDRIAEGVDLEYAYWQFDTQ</sequence>
<organism evidence="1 2">
    <name type="scientific">Clostridium argentinense CDC 2741</name>
    <dbReference type="NCBI Taxonomy" id="1418104"/>
    <lineage>
        <taxon>Bacteria</taxon>
        <taxon>Bacillati</taxon>
        <taxon>Bacillota</taxon>
        <taxon>Clostridia</taxon>
        <taxon>Eubacteriales</taxon>
        <taxon>Clostridiaceae</taxon>
        <taxon>Clostridium</taxon>
    </lineage>
</organism>
<dbReference type="Proteomes" id="UP000031366">
    <property type="component" value="Unassembled WGS sequence"/>
</dbReference>